<dbReference type="SUPFAM" id="SSF48439">
    <property type="entry name" value="Protein prenylyltransferase"/>
    <property type="match status" value="1"/>
</dbReference>
<dbReference type="InterPro" id="IPR011990">
    <property type="entry name" value="TPR-like_helical_dom_sf"/>
</dbReference>
<protein>
    <recommendedName>
        <fullName evidence="3">Thioredoxin domain-containing protein</fullName>
    </recommendedName>
</protein>
<dbReference type="Proteomes" id="UP000001514">
    <property type="component" value="Unassembled WGS sequence"/>
</dbReference>
<evidence type="ECO:0000313" key="5">
    <source>
        <dbReference type="Proteomes" id="UP000001514"/>
    </source>
</evidence>
<dbReference type="PROSITE" id="PS50005">
    <property type="entry name" value="TPR"/>
    <property type="match status" value="2"/>
</dbReference>
<dbReference type="SUPFAM" id="SSF48452">
    <property type="entry name" value="TPR-like"/>
    <property type="match status" value="1"/>
</dbReference>
<sequence>MDNGSIKKEKPGGILKTQNGGESNGTRLNANPAPTSSRFLVGAASPAELRTGIKLTGTTNTSAYKKVSYVDGGRAGESQGIRNIVPGGESKSNVSAEDVKNSGNAEYKKGNFAKALSLYDRAISLCPDQAAYRCNRAAALAGLNRVGEAVQESEMALKLDSSFSRAHQRLVSLLLRLGQTEQARKHLKGSGQQNETGDSQRITLIERRLTNCFEAKKLKDWNAVLRECDAAIVAGADYSLQVYVLKAESLLKLQRLDEADAALAAARRVEDASPRSTKVEFSNNLVVLLAQADMAQGRFEEAVAITERAARLDPQNFEVSSLLRKARTVSKARAAGNDFFKAAKFFEACAAYTEGLELDPANAILLCNRAASRSKLGQWEKTLEDCNAALQVQPKYMKALLRRAHSYAKLERWEDAARDYEAIRREHPGDVEVAQALFDVQVALKKSRGEEISRTHFGGGVEEVFRNDQFREAISCPGLSVVEFTTRWSDRCRQFSTFVEELCRRYPSVNFSKVDVDDSPYLAQLESISSVPTFKIFRNGVNVKELLGPSQQGLEQAVKQCGGV</sequence>
<keyword evidence="5" id="KW-1185">Reference proteome</keyword>
<dbReference type="Pfam" id="PF13414">
    <property type="entry name" value="TPR_11"/>
    <property type="match status" value="1"/>
</dbReference>
<evidence type="ECO:0000256" key="2">
    <source>
        <dbReference type="SAM" id="MobiDB-lite"/>
    </source>
</evidence>
<dbReference type="CDD" id="cd02947">
    <property type="entry name" value="TRX_family"/>
    <property type="match status" value="1"/>
</dbReference>
<dbReference type="Pfam" id="PF13174">
    <property type="entry name" value="TPR_6"/>
    <property type="match status" value="1"/>
</dbReference>
<accession>D8R6F5</accession>
<dbReference type="AlphaFoldDB" id="D8R6F5"/>
<dbReference type="EMBL" id="GL377572">
    <property type="protein sequence ID" value="EFJ32664.1"/>
    <property type="molecule type" value="Genomic_DNA"/>
</dbReference>
<dbReference type="OMA" id="RHYAVSH"/>
<dbReference type="KEGG" id="smo:SELMODRAFT_168306"/>
<dbReference type="Gene3D" id="3.40.30.10">
    <property type="entry name" value="Glutaredoxin"/>
    <property type="match status" value="1"/>
</dbReference>
<dbReference type="FunCoup" id="D8R6F5">
    <property type="interactions" value="397"/>
</dbReference>
<dbReference type="InterPro" id="IPR019734">
    <property type="entry name" value="TPR_rpt"/>
</dbReference>
<dbReference type="SMART" id="SM00028">
    <property type="entry name" value="TPR"/>
    <property type="match status" value="7"/>
</dbReference>
<keyword evidence="1" id="KW-0802">TPR repeat</keyword>
<reference evidence="4 5" key="1">
    <citation type="journal article" date="2011" name="Science">
        <title>The Selaginella genome identifies genetic changes associated with the evolution of vascular plants.</title>
        <authorList>
            <person name="Banks J.A."/>
            <person name="Nishiyama T."/>
            <person name="Hasebe M."/>
            <person name="Bowman J.L."/>
            <person name="Gribskov M."/>
            <person name="dePamphilis C."/>
            <person name="Albert V.A."/>
            <person name="Aono N."/>
            <person name="Aoyama T."/>
            <person name="Ambrose B.A."/>
            <person name="Ashton N.W."/>
            <person name="Axtell M.J."/>
            <person name="Barker E."/>
            <person name="Barker M.S."/>
            <person name="Bennetzen J.L."/>
            <person name="Bonawitz N.D."/>
            <person name="Chapple C."/>
            <person name="Cheng C."/>
            <person name="Correa L.G."/>
            <person name="Dacre M."/>
            <person name="DeBarry J."/>
            <person name="Dreyer I."/>
            <person name="Elias M."/>
            <person name="Engstrom E.M."/>
            <person name="Estelle M."/>
            <person name="Feng L."/>
            <person name="Finet C."/>
            <person name="Floyd S.K."/>
            <person name="Frommer W.B."/>
            <person name="Fujita T."/>
            <person name="Gramzow L."/>
            <person name="Gutensohn M."/>
            <person name="Harholt J."/>
            <person name="Hattori M."/>
            <person name="Heyl A."/>
            <person name="Hirai T."/>
            <person name="Hiwatashi Y."/>
            <person name="Ishikawa M."/>
            <person name="Iwata M."/>
            <person name="Karol K.G."/>
            <person name="Koehler B."/>
            <person name="Kolukisaoglu U."/>
            <person name="Kubo M."/>
            <person name="Kurata T."/>
            <person name="Lalonde S."/>
            <person name="Li K."/>
            <person name="Li Y."/>
            <person name="Litt A."/>
            <person name="Lyons E."/>
            <person name="Manning G."/>
            <person name="Maruyama T."/>
            <person name="Michael T.P."/>
            <person name="Mikami K."/>
            <person name="Miyazaki S."/>
            <person name="Morinaga S."/>
            <person name="Murata T."/>
            <person name="Mueller-Roeber B."/>
            <person name="Nelson D.R."/>
            <person name="Obara M."/>
            <person name="Oguri Y."/>
            <person name="Olmstead R.G."/>
            <person name="Onodera N."/>
            <person name="Petersen B.L."/>
            <person name="Pils B."/>
            <person name="Prigge M."/>
            <person name="Rensing S.A."/>
            <person name="Riano-Pachon D.M."/>
            <person name="Roberts A.W."/>
            <person name="Sato Y."/>
            <person name="Scheller H.V."/>
            <person name="Schulz B."/>
            <person name="Schulz C."/>
            <person name="Shakirov E.V."/>
            <person name="Shibagaki N."/>
            <person name="Shinohara N."/>
            <person name="Shippen D.E."/>
            <person name="Soerensen I."/>
            <person name="Sotooka R."/>
            <person name="Sugimoto N."/>
            <person name="Sugita M."/>
            <person name="Sumikawa N."/>
            <person name="Tanurdzic M."/>
            <person name="Theissen G."/>
            <person name="Ulvskov P."/>
            <person name="Wakazuki S."/>
            <person name="Weng J.K."/>
            <person name="Willats W.W."/>
            <person name="Wipf D."/>
            <person name="Wolf P.G."/>
            <person name="Yang L."/>
            <person name="Zimmer A.D."/>
            <person name="Zhu Q."/>
            <person name="Mitros T."/>
            <person name="Hellsten U."/>
            <person name="Loque D."/>
            <person name="Otillar R."/>
            <person name="Salamov A."/>
            <person name="Schmutz J."/>
            <person name="Shapiro H."/>
            <person name="Lindquist E."/>
            <person name="Lucas S."/>
            <person name="Rokhsar D."/>
            <person name="Grigoriev I.V."/>
        </authorList>
    </citation>
    <scope>NUCLEOTIDE SEQUENCE [LARGE SCALE GENOMIC DNA]</scope>
</reference>
<dbReference type="PANTHER" id="PTHR46050">
    <property type="entry name" value="TPR REPEAT-CONTAINING THIOREDOXIN"/>
    <property type="match status" value="1"/>
</dbReference>
<feature type="domain" description="Thioredoxin" evidence="3">
    <location>
        <begin position="465"/>
        <end position="559"/>
    </location>
</feature>
<feature type="repeat" description="TPR" evidence="1">
    <location>
        <begin position="96"/>
        <end position="129"/>
    </location>
</feature>
<evidence type="ECO:0000259" key="3">
    <source>
        <dbReference type="Pfam" id="PF00085"/>
    </source>
</evidence>
<dbReference type="Pfam" id="PF13432">
    <property type="entry name" value="TPR_16"/>
    <property type="match status" value="1"/>
</dbReference>
<feature type="region of interest" description="Disordered" evidence="2">
    <location>
        <begin position="78"/>
        <end position="98"/>
    </location>
</feature>
<dbReference type="STRING" id="88036.D8R6F5"/>
<organism evidence="5">
    <name type="scientific">Selaginella moellendorffii</name>
    <name type="common">Spikemoss</name>
    <dbReference type="NCBI Taxonomy" id="88036"/>
    <lineage>
        <taxon>Eukaryota</taxon>
        <taxon>Viridiplantae</taxon>
        <taxon>Streptophyta</taxon>
        <taxon>Embryophyta</taxon>
        <taxon>Tracheophyta</taxon>
        <taxon>Lycopodiopsida</taxon>
        <taxon>Selaginellales</taxon>
        <taxon>Selaginellaceae</taxon>
        <taxon>Selaginella</taxon>
    </lineage>
</organism>
<proteinExistence type="predicted"/>
<dbReference type="InterPro" id="IPR013766">
    <property type="entry name" value="Thioredoxin_domain"/>
</dbReference>
<feature type="compositionally biased region" description="Polar residues" evidence="2">
    <location>
        <begin position="16"/>
        <end position="36"/>
    </location>
</feature>
<dbReference type="Pfam" id="PF00085">
    <property type="entry name" value="Thioredoxin"/>
    <property type="match status" value="1"/>
</dbReference>
<evidence type="ECO:0000256" key="1">
    <source>
        <dbReference type="PROSITE-ProRule" id="PRU00339"/>
    </source>
</evidence>
<dbReference type="InterPro" id="IPR036249">
    <property type="entry name" value="Thioredoxin-like_sf"/>
</dbReference>
<dbReference type="SUPFAM" id="SSF52833">
    <property type="entry name" value="Thioredoxin-like"/>
    <property type="match status" value="1"/>
</dbReference>
<dbReference type="PANTHER" id="PTHR46050:SF29">
    <property type="entry name" value="TPR REPEAT-CONTAINING THIOREDOXIN TTL4"/>
    <property type="match status" value="1"/>
</dbReference>
<gene>
    <name evidence="4" type="ORF">SELMODRAFT_168306</name>
</gene>
<dbReference type="InterPro" id="IPR044534">
    <property type="entry name" value="TTL1-4"/>
</dbReference>
<feature type="region of interest" description="Disordered" evidence="2">
    <location>
        <begin position="1"/>
        <end position="36"/>
    </location>
</feature>
<dbReference type="OrthoDB" id="2121326at2759"/>
<dbReference type="GO" id="GO:0006950">
    <property type="term" value="P:response to stress"/>
    <property type="evidence" value="ECO:0007669"/>
    <property type="project" value="UniProtKB-ARBA"/>
</dbReference>
<dbReference type="InParanoid" id="D8R6F5"/>
<dbReference type="eggNOG" id="KOG1124">
    <property type="taxonomic scope" value="Eukaryota"/>
</dbReference>
<name>D8R6F5_SELML</name>
<dbReference type="Gene3D" id="1.25.40.10">
    <property type="entry name" value="Tetratricopeptide repeat domain"/>
    <property type="match status" value="1"/>
</dbReference>
<evidence type="ECO:0000313" key="4">
    <source>
        <dbReference type="EMBL" id="EFJ32664.1"/>
    </source>
</evidence>
<feature type="compositionally biased region" description="Basic and acidic residues" evidence="2">
    <location>
        <begin position="1"/>
        <end position="11"/>
    </location>
</feature>
<dbReference type="Gramene" id="EFJ32664">
    <property type="protein sequence ID" value="EFJ32664"/>
    <property type="gene ID" value="SELMODRAFT_168306"/>
</dbReference>
<dbReference type="eggNOG" id="KOG0907">
    <property type="taxonomic scope" value="Eukaryota"/>
</dbReference>
<feature type="repeat" description="TPR" evidence="1">
    <location>
        <begin position="283"/>
        <end position="316"/>
    </location>
</feature>
<dbReference type="HOGENOM" id="CLU_015299_0_1_1"/>